<dbReference type="AlphaFoldDB" id="A0A081RDG0"/>
<dbReference type="Pfam" id="PF02771">
    <property type="entry name" value="Acyl-CoA_dh_N"/>
    <property type="match status" value="1"/>
</dbReference>
<protein>
    <submittedName>
        <fullName evidence="10">Butyryl-CoA dehydrogenase</fullName>
        <ecNumber evidence="10">1.3.8.1</ecNumber>
    </submittedName>
</protein>
<evidence type="ECO:0000256" key="5">
    <source>
        <dbReference type="ARBA" id="ARBA00023002"/>
    </source>
</evidence>
<reference evidence="10 11" key="1">
    <citation type="submission" date="2014-02" db="EMBL/GenBank/DDBJ databases">
        <title>Whole genome sequence of Sphingobium chlorophenolicum NBRC 16172.</title>
        <authorList>
            <person name="Gan H.M."/>
            <person name="Gan H.Y."/>
            <person name="Chew T.H."/>
            <person name="Savka M.A."/>
        </authorList>
    </citation>
    <scope>NUCLEOTIDE SEQUENCE [LARGE SCALE GENOMIC DNA]</scope>
    <source>
        <strain evidence="10 11">NBRC 16172</strain>
    </source>
</reference>
<dbReference type="PANTHER" id="PTHR43884:SF20">
    <property type="entry name" value="ACYL-COA DEHYDROGENASE FADE28"/>
    <property type="match status" value="1"/>
</dbReference>
<evidence type="ECO:0000256" key="4">
    <source>
        <dbReference type="ARBA" id="ARBA00022827"/>
    </source>
</evidence>
<comment type="similarity">
    <text evidence="2 6">Belongs to the acyl-CoA dehydrogenase family.</text>
</comment>
<dbReference type="Pfam" id="PF02770">
    <property type="entry name" value="Acyl-CoA_dh_M"/>
    <property type="match status" value="1"/>
</dbReference>
<dbReference type="RefSeq" id="WP_037452150.1">
    <property type="nucleotide sequence ID" value="NZ_JFHR01000026.1"/>
</dbReference>
<evidence type="ECO:0000256" key="3">
    <source>
        <dbReference type="ARBA" id="ARBA00022630"/>
    </source>
</evidence>
<dbReference type="Gene3D" id="1.20.140.10">
    <property type="entry name" value="Butyryl-CoA Dehydrogenase, subunit A, domain 3"/>
    <property type="match status" value="1"/>
</dbReference>
<dbReference type="GO" id="GO:0016937">
    <property type="term" value="F:short-chain fatty acyl-CoA dehydrogenase activity"/>
    <property type="evidence" value="ECO:0007669"/>
    <property type="project" value="UniProtKB-EC"/>
</dbReference>
<dbReference type="InterPro" id="IPR009075">
    <property type="entry name" value="AcylCo_DH/oxidase_C"/>
</dbReference>
<evidence type="ECO:0000256" key="1">
    <source>
        <dbReference type="ARBA" id="ARBA00001974"/>
    </source>
</evidence>
<feature type="domain" description="Acyl-CoA oxidase/dehydrogenase middle" evidence="8">
    <location>
        <begin position="135"/>
        <end position="206"/>
    </location>
</feature>
<keyword evidence="5 6" id="KW-0560">Oxidoreductase</keyword>
<dbReference type="Gene3D" id="2.40.110.10">
    <property type="entry name" value="Butyryl-CoA Dehydrogenase, subunit A, domain 2"/>
    <property type="match status" value="1"/>
</dbReference>
<dbReference type="eggNOG" id="COG1960">
    <property type="taxonomic scope" value="Bacteria"/>
</dbReference>
<sequence length="377" mass="39956">MDFDLNDEQKMLQETVTRFVAETYDFQKREHALKTPDGWSREAYAGLAEMGLLALPFAEEDGGFGGGGVEMMIVMEALGRGLMVEPYFATVVLAGGVLRHGASERQRADIVPAIAAGDRILALAHNEQGLPRHTLAARTTASATGDGWTLDGCKIAVLHGQSADTFIVSAMTPEGLSLFLVDAGADGVTVEGKRGYDGVPVATVALAGVNVPNEALIGSTGQGEGILSPVFEEATAALVAEAVGAMAETFDVTVDYLKTRQQFGVAIGSFQALQHRTVEMLMQLELSRSMSILAALSLDIDADQRSRNISAAKAQIGKSGRIIGQEAVQMHGAIGITAEYKVGHAFKRLTAIDALLGDRDWHLARLVEKRGVYSAAA</sequence>
<evidence type="ECO:0000259" key="8">
    <source>
        <dbReference type="Pfam" id="PF02770"/>
    </source>
</evidence>
<feature type="domain" description="Acyl-CoA dehydrogenase/oxidase C-terminal" evidence="7">
    <location>
        <begin position="231"/>
        <end position="364"/>
    </location>
</feature>
<accession>A0A081RDG0</accession>
<dbReference type="InterPro" id="IPR013786">
    <property type="entry name" value="AcylCoA_DH/ox_N"/>
</dbReference>
<dbReference type="SUPFAM" id="SSF56645">
    <property type="entry name" value="Acyl-CoA dehydrogenase NM domain-like"/>
    <property type="match status" value="1"/>
</dbReference>
<dbReference type="SUPFAM" id="SSF47203">
    <property type="entry name" value="Acyl-CoA dehydrogenase C-terminal domain-like"/>
    <property type="match status" value="1"/>
</dbReference>
<organism evidence="10 11">
    <name type="scientific">Sphingobium chlorophenolicum</name>
    <dbReference type="NCBI Taxonomy" id="46429"/>
    <lineage>
        <taxon>Bacteria</taxon>
        <taxon>Pseudomonadati</taxon>
        <taxon>Pseudomonadota</taxon>
        <taxon>Alphaproteobacteria</taxon>
        <taxon>Sphingomonadales</taxon>
        <taxon>Sphingomonadaceae</taxon>
        <taxon>Sphingobium</taxon>
    </lineage>
</organism>
<evidence type="ECO:0000313" key="11">
    <source>
        <dbReference type="Proteomes" id="UP000028411"/>
    </source>
</evidence>
<dbReference type="EC" id="1.3.8.1" evidence="10"/>
<name>A0A081RDG0_SPHCR</name>
<dbReference type="Gene3D" id="1.10.540.10">
    <property type="entry name" value="Acyl-CoA dehydrogenase/oxidase, N-terminal domain"/>
    <property type="match status" value="1"/>
</dbReference>
<dbReference type="InterPro" id="IPR009100">
    <property type="entry name" value="AcylCoA_DH/oxidase_NM_dom_sf"/>
</dbReference>
<evidence type="ECO:0000313" key="10">
    <source>
        <dbReference type="EMBL" id="KEQ53233.1"/>
    </source>
</evidence>
<evidence type="ECO:0000259" key="7">
    <source>
        <dbReference type="Pfam" id="PF00441"/>
    </source>
</evidence>
<dbReference type="OrthoDB" id="7328575at2"/>
<dbReference type="Pfam" id="PF00441">
    <property type="entry name" value="Acyl-CoA_dh_1"/>
    <property type="match status" value="1"/>
</dbReference>
<gene>
    <name evidence="10" type="ORF">BV95_02517</name>
</gene>
<dbReference type="EMBL" id="JFHR01000026">
    <property type="protein sequence ID" value="KEQ53233.1"/>
    <property type="molecule type" value="Genomic_DNA"/>
</dbReference>
<proteinExistence type="inferred from homology"/>
<keyword evidence="3 6" id="KW-0285">Flavoprotein</keyword>
<dbReference type="Proteomes" id="UP000028411">
    <property type="component" value="Unassembled WGS sequence"/>
</dbReference>
<comment type="cofactor">
    <cofactor evidence="1 6">
        <name>FAD</name>
        <dbReference type="ChEBI" id="CHEBI:57692"/>
    </cofactor>
</comment>
<dbReference type="PATRIC" id="fig|46429.4.peg.2495"/>
<dbReference type="InterPro" id="IPR046373">
    <property type="entry name" value="Acyl-CoA_Oxase/DH_mid-dom_sf"/>
</dbReference>
<comment type="caution">
    <text evidence="10">The sequence shown here is derived from an EMBL/GenBank/DDBJ whole genome shotgun (WGS) entry which is preliminary data.</text>
</comment>
<keyword evidence="4 6" id="KW-0274">FAD</keyword>
<evidence type="ECO:0000259" key="9">
    <source>
        <dbReference type="Pfam" id="PF02771"/>
    </source>
</evidence>
<feature type="domain" description="Acyl-CoA dehydrogenase/oxidase N-terminal" evidence="9">
    <location>
        <begin position="6"/>
        <end position="118"/>
    </location>
</feature>
<dbReference type="GO" id="GO:0050660">
    <property type="term" value="F:flavin adenine dinucleotide binding"/>
    <property type="evidence" value="ECO:0007669"/>
    <property type="project" value="InterPro"/>
</dbReference>
<dbReference type="PANTHER" id="PTHR43884">
    <property type="entry name" value="ACYL-COA DEHYDROGENASE"/>
    <property type="match status" value="1"/>
</dbReference>
<dbReference type="InterPro" id="IPR006091">
    <property type="entry name" value="Acyl-CoA_Oxase/DH_mid-dom"/>
</dbReference>
<evidence type="ECO:0000256" key="6">
    <source>
        <dbReference type="RuleBase" id="RU362125"/>
    </source>
</evidence>
<evidence type="ECO:0000256" key="2">
    <source>
        <dbReference type="ARBA" id="ARBA00009347"/>
    </source>
</evidence>
<dbReference type="InterPro" id="IPR037069">
    <property type="entry name" value="AcylCoA_DH/ox_N_sf"/>
</dbReference>
<dbReference type="CDD" id="cd00567">
    <property type="entry name" value="ACAD"/>
    <property type="match status" value="1"/>
</dbReference>
<dbReference type="InterPro" id="IPR036250">
    <property type="entry name" value="AcylCo_DH-like_C"/>
</dbReference>